<dbReference type="SUPFAM" id="SSF90209">
    <property type="entry name" value="Ran binding protein zinc finger-like"/>
    <property type="match status" value="2"/>
</dbReference>
<dbReference type="Gene3D" id="4.10.1060.10">
    <property type="entry name" value="Zinc finger, RanBP2-type"/>
    <property type="match status" value="2"/>
</dbReference>
<evidence type="ECO:0000256" key="8">
    <source>
        <dbReference type="ARBA" id="ARBA00022771"/>
    </source>
</evidence>
<organism evidence="17 18">
    <name type="scientific">Chironomus riparius</name>
    <dbReference type="NCBI Taxonomy" id="315576"/>
    <lineage>
        <taxon>Eukaryota</taxon>
        <taxon>Metazoa</taxon>
        <taxon>Ecdysozoa</taxon>
        <taxon>Arthropoda</taxon>
        <taxon>Hexapoda</taxon>
        <taxon>Insecta</taxon>
        <taxon>Pterygota</taxon>
        <taxon>Neoptera</taxon>
        <taxon>Endopterygota</taxon>
        <taxon>Diptera</taxon>
        <taxon>Nematocera</taxon>
        <taxon>Chironomoidea</taxon>
        <taxon>Chironomidae</taxon>
        <taxon>Chironominae</taxon>
        <taxon>Chironomus</taxon>
    </lineage>
</organism>
<keyword evidence="5" id="KW-0879">Wnt signaling pathway</keyword>
<accession>A0A9N9WKY7</accession>
<evidence type="ECO:0000256" key="5">
    <source>
        <dbReference type="ARBA" id="ARBA00022687"/>
    </source>
</evidence>
<dbReference type="PROSITE" id="PS50802">
    <property type="entry name" value="OTU"/>
    <property type="match status" value="1"/>
</dbReference>
<keyword evidence="8 13" id="KW-0863">Zinc-finger</keyword>
<evidence type="ECO:0000256" key="1">
    <source>
        <dbReference type="ARBA" id="ARBA00000707"/>
    </source>
</evidence>
<keyword evidence="12" id="KW-0862">Zinc</keyword>
<name>A0A9N9WKY7_9DIPT</name>
<evidence type="ECO:0000259" key="15">
    <source>
        <dbReference type="PROSITE" id="PS50199"/>
    </source>
</evidence>
<dbReference type="InterPro" id="IPR051346">
    <property type="entry name" value="OTU_Deubiquitinase"/>
</dbReference>
<dbReference type="GO" id="GO:1990168">
    <property type="term" value="P:protein K33-linked deubiquitination"/>
    <property type="evidence" value="ECO:0007669"/>
    <property type="project" value="TreeGrafter"/>
</dbReference>
<dbReference type="InterPro" id="IPR036443">
    <property type="entry name" value="Znf_RanBP2_sf"/>
</dbReference>
<feature type="domain" description="RanBP2-type" evidence="15">
    <location>
        <begin position="158"/>
        <end position="188"/>
    </location>
</feature>
<dbReference type="GO" id="GO:0016477">
    <property type="term" value="P:cell migration"/>
    <property type="evidence" value="ECO:0007669"/>
    <property type="project" value="TreeGrafter"/>
</dbReference>
<dbReference type="GO" id="GO:0004843">
    <property type="term" value="F:cysteine-type deubiquitinase activity"/>
    <property type="evidence" value="ECO:0007669"/>
    <property type="project" value="UniProtKB-EC"/>
</dbReference>
<dbReference type="PANTHER" id="PTHR13367">
    <property type="entry name" value="UBIQUITIN THIOESTERASE"/>
    <property type="match status" value="1"/>
</dbReference>
<keyword evidence="9" id="KW-0833">Ubl conjugation pathway</keyword>
<evidence type="ECO:0000256" key="6">
    <source>
        <dbReference type="ARBA" id="ARBA00022723"/>
    </source>
</evidence>
<evidence type="ECO:0000256" key="2">
    <source>
        <dbReference type="ARBA" id="ARBA00005865"/>
    </source>
</evidence>
<dbReference type="CDD" id="cd22767">
    <property type="entry name" value="OTU_ZRANB1"/>
    <property type="match status" value="1"/>
</dbReference>
<feature type="region of interest" description="Disordered" evidence="14">
    <location>
        <begin position="108"/>
        <end position="139"/>
    </location>
</feature>
<feature type="domain" description="RanBP2-type" evidence="15">
    <location>
        <begin position="6"/>
        <end position="35"/>
    </location>
</feature>
<keyword evidence="10" id="KW-0378">Hydrolase</keyword>
<dbReference type="GO" id="GO:0035523">
    <property type="term" value="P:protein K29-linked deubiquitination"/>
    <property type="evidence" value="ECO:0007669"/>
    <property type="project" value="TreeGrafter"/>
</dbReference>
<comment type="catalytic activity">
    <reaction evidence="1">
        <text>Thiol-dependent hydrolysis of ester, thioester, amide, peptide and isopeptide bonds formed by the C-terminal Gly of ubiquitin (a 76-residue protein attached to proteins as an intracellular targeting signal).</text>
        <dbReference type="EC" id="3.4.19.12"/>
    </reaction>
</comment>
<dbReference type="Pfam" id="PF00641">
    <property type="entry name" value="Zn_ribbon_RanBP"/>
    <property type="match status" value="2"/>
</dbReference>
<dbReference type="AlphaFoldDB" id="A0A9N9WKY7"/>
<dbReference type="Proteomes" id="UP001153620">
    <property type="component" value="Chromosome 1"/>
</dbReference>
<dbReference type="SMART" id="SM00547">
    <property type="entry name" value="ZnF_RBZ"/>
    <property type="match status" value="2"/>
</dbReference>
<protein>
    <recommendedName>
        <fullName evidence="3">ubiquitinyl hydrolase 1</fullName>
        <ecNumber evidence="3">3.4.19.12</ecNumber>
    </recommendedName>
</protein>
<evidence type="ECO:0000256" key="9">
    <source>
        <dbReference type="ARBA" id="ARBA00022786"/>
    </source>
</evidence>
<evidence type="ECO:0000313" key="17">
    <source>
        <dbReference type="EMBL" id="CAG9799557.1"/>
    </source>
</evidence>
<dbReference type="InterPro" id="IPR049768">
    <property type="entry name" value="ZRANB1_OTU"/>
</dbReference>
<dbReference type="PROSITE" id="PS50199">
    <property type="entry name" value="ZF_RANBP2_2"/>
    <property type="match status" value="2"/>
</dbReference>
<evidence type="ECO:0000256" key="4">
    <source>
        <dbReference type="ARBA" id="ARBA00022670"/>
    </source>
</evidence>
<dbReference type="InterPro" id="IPR003323">
    <property type="entry name" value="OTU_dom"/>
</dbReference>
<comment type="similarity">
    <text evidence="2">Belongs to the peptidase C64 family.</text>
</comment>
<sequence length="755" mass="85654">MENEEKVSKWQCETCTYLNFYKSIRCVMCKYSKPAVEIISLSSLSPTLTETTTLVEPVESRNDISDENSRKLCNNSSSPRNSIFINRNDSSPTASLLDDVKKLEIHTSDPDINGKFQNNKNNSPLASSSNLAATTTTTTTKSDAENLRLCYNNNNNENNNRKWQCSVCTYSNYPKSIKCSMCGTKRDQSNIQKIIAGENDYIENLDDLMSGASNFNIIANNLTSSSSHSSVMKVSSDIISNSNSYTAKNNLKNLPNNYENMISNPNLASTLNNNNNNNNINHSSSKYQLSSNELEAQHERRIRQLKRQADWIWLNACIGVVENNLAAVDNYLSRGGTVARSLTTNEVLLLNRPSAFDVGLTLIHLAIRFHRDELLSRLLAQISSNGPSGIKCVPSYIAPDIATDIRRHFCAILRIRKSPFNCHYVNEHATFSLPSDIEELPLTVQEQLHDELLDRDAQKQLENPPPALNWSLEITSRLGSRLMVLWNRSAGDCLLDSCMQASWGVFDRDNVLRRALSESLHQCAHLFYSRWREYEMFQAALLHFTLEEAQWEDDWQQLLSLASQPGASLEQLHIFVLAHIFRRPIIVYGVKYVKSFRGEDIGYARFEGLYLPLLWEQSFCIRSPIALGYTRGHFSALVPSEPYQRLDSTREEEEDVTFLPLVDCENKLIPIHFLTQAEIGHEETIMRQWLDVCLTEGGLLVAHQKLHKRPLLVAQMLEEWLNHYRRIAQVISGPRAPQLIGLSTGYLSDGDTDEE</sequence>
<evidence type="ECO:0000256" key="3">
    <source>
        <dbReference type="ARBA" id="ARBA00012759"/>
    </source>
</evidence>
<dbReference type="InterPro" id="IPR041294">
    <property type="entry name" value="AnkUBD"/>
</dbReference>
<evidence type="ECO:0000256" key="11">
    <source>
        <dbReference type="ARBA" id="ARBA00022807"/>
    </source>
</evidence>
<feature type="domain" description="OTU" evidence="16">
    <location>
        <begin position="482"/>
        <end position="640"/>
    </location>
</feature>
<evidence type="ECO:0000256" key="14">
    <source>
        <dbReference type="SAM" id="MobiDB-lite"/>
    </source>
</evidence>
<evidence type="ECO:0000256" key="12">
    <source>
        <dbReference type="ARBA" id="ARBA00022833"/>
    </source>
</evidence>
<dbReference type="InterPro" id="IPR001876">
    <property type="entry name" value="Znf_RanBP2"/>
</dbReference>
<dbReference type="EC" id="3.4.19.12" evidence="3"/>
<dbReference type="GO" id="GO:0005634">
    <property type="term" value="C:nucleus"/>
    <property type="evidence" value="ECO:0007669"/>
    <property type="project" value="TreeGrafter"/>
</dbReference>
<reference evidence="17" key="2">
    <citation type="submission" date="2022-10" db="EMBL/GenBank/DDBJ databases">
        <authorList>
            <consortium name="ENA_rothamsted_submissions"/>
            <consortium name="culmorum"/>
            <person name="King R."/>
        </authorList>
    </citation>
    <scope>NUCLEOTIDE SEQUENCE</scope>
</reference>
<dbReference type="GO" id="GO:0007010">
    <property type="term" value="P:cytoskeleton organization"/>
    <property type="evidence" value="ECO:0007669"/>
    <property type="project" value="TreeGrafter"/>
</dbReference>
<evidence type="ECO:0000256" key="7">
    <source>
        <dbReference type="ARBA" id="ARBA00022737"/>
    </source>
</evidence>
<dbReference type="Gene3D" id="1.25.40.560">
    <property type="match status" value="1"/>
</dbReference>
<feature type="compositionally biased region" description="Low complexity" evidence="14">
    <location>
        <begin position="118"/>
        <end position="139"/>
    </location>
</feature>
<evidence type="ECO:0000259" key="16">
    <source>
        <dbReference type="PROSITE" id="PS50802"/>
    </source>
</evidence>
<keyword evidence="11" id="KW-0788">Thiol protease</keyword>
<evidence type="ECO:0000256" key="10">
    <source>
        <dbReference type="ARBA" id="ARBA00022801"/>
    </source>
</evidence>
<evidence type="ECO:0000313" key="18">
    <source>
        <dbReference type="Proteomes" id="UP001153620"/>
    </source>
</evidence>
<dbReference type="GO" id="GO:0005737">
    <property type="term" value="C:cytoplasm"/>
    <property type="evidence" value="ECO:0007669"/>
    <property type="project" value="TreeGrafter"/>
</dbReference>
<evidence type="ECO:0000256" key="13">
    <source>
        <dbReference type="PROSITE-ProRule" id="PRU00322"/>
    </source>
</evidence>
<dbReference type="PANTHER" id="PTHR13367:SF28">
    <property type="entry name" value="UBIQUITIN THIOESTERASE ZRANB1"/>
    <property type="match status" value="1"/>
</dbReference>
<keyword evidence="7" id="KW-0677">Repeat</keyword>
<gene>
    <name evidence="17" type="ORF">CHIRRI_LOCUS2522</name>
</gene>
<dbReference type="GO" id="GO:0071947">
    <property type="term" value="P:protein deubiquitination involved in ubiquitin-dependent protein catabolic process"/>
    <property type="evidence" value="ECO:0007669"/>
    <property type="project" value="TreeGrafter"/>
</dbReference>
<reference evidence="17" key="1">
    <citation type="submission" date="2022-01" db="EMBL/GenBank/DDBJ databases">
        <authorList>
            <person name="King R."/>
        </authorList>
    </citation>
    <scope>NUCLEOTIDE SEQUENCE</scope>
</reference>
<dbReference type="GO" id="GO:0016055">
    <property type="term" value="P:Wnt signaling pathway"/>
    <property type="evidence" value="ECO:0007669"/>
    <property type="project" value="UniProtKB-KW"/>
</dbReference>
<dbReference type="PROSITE" id="PS01358">
    <property type="entry name" value="ZF_RANBP2_1"/>
    <property type="match status" value="2"/>
</dbReference>
<dbReference type="GO" id="GO:0008270">
    <property type="term" value="F:zinc ion binding"/>
    <property type="evidence" value="ECO:0007669"/>
    <property type="project" value="UniProtKB-KW"/>
</dbReference>
<dbReference type="GO" id="GO:0070530">
    <property type="term" value="F:K63-linked polyubiquitin modification-dependent protein binding"/>
    <property type="evidence" value="ECO:0007669"/>
    <property type="project" value="TreeGrafter"/>
</dbReference>
<keyword evidence="4" id="KW-0645">Protease</keyword>
<keyword evidence="18" id="KW-1185">Reference proteome</keyword>
<dbReference type="OrthoDB" id="6275030at2759"/>
<keyword evidence="6" id="KW-0479">Metal-binding</keyword>
<dbReference type="Pfam" id="PF18418">
    <property type="entry name" value="AnkUBD"/>
    <property type="match status" value="1"/>
</dbReference>
<dbReference type="Pfam" id="PF02338">
    <property type="entry name" value="OTU"/>
    <property type="match status" value="1"/>
</dbReference>
<dbReference type="EMBL" id="OU895877">
    <property type="protein sequence ID" value="CAG9799557.1"/>
    <property type="molecule type" value="Genomic_DNA"/>
</dbReference>
<dbReference type="GO" id="GO:0030177">
    <property type="term" value="P:positive regulation of Wnt signaling pathway"/>
    <property type="evidence" value="ECO:0007669"/>
    <property type="project" value="TreeGrafter"/>
</dbReference>
<proteinExistence type="inferred from homology"/>